<protein>
    <recommendedName>
        <fullName evidence="12">Knottin scorpion toxin-like domain-containing protein</fullName>
    </recommendedName>
</protein>
<dbReference type="GO" id="GO:0005576">
    <property type="term" value="C:extracellular region"/>
    <property type="evidence" value="ECO:0007669"/>
    <property type="project" value="UniProtKB-SubCell"/>
</dbReference>
<evidence type="ECO:0000256" key="1">
    <source>
        <dbReference type="ARBA" id="ARBA00004613"/>
    </source>
</evidence>
<dbReference type="EMBL" id="KB870809">
    <property type="protein sequence ID" value="EOA25959.1"/>
    <property type="molecule type" value="Genomic_DNA"/>
</dbReference>
<comment type="similarity">
    <text evidence="2">Belongs to the DEFL family.</text>
</comment>
<keyword evidence="11" id="KW-1185">Reference proteome</keyword>
<organism evidence="10 11">
    <name type="scientific">Capsella rubella</name>
    <dbReference type="NCBI Taxonomy" id="81985"/>
    <lineage>
        <taxon>Eukaryota</taxon>
        <taxon>Viridiplantae</taxon>
        <taxon>Streptophyta</taxon>
        <taxon>Embryophyta</taxon>
        <taxon>Tracheophyta</taxon>
        <taxon>Spermatophyta</taxon>
        <taxon>Magnoliopsida</taxon>
        <taxon>eudicotyledons</taxon>
        <taxon>Gunneridae</taxon>
        <taxon>Pentapetalae</taxon>
        <taxon>rosids</taxon>
        <taxon>malvids</taxon>
        <taxon>Brassicales</taxon>
        <taxon>Brassicaceae</taxon>
        <taxon>Camelineae</taxon>
        <taxon>Capsella</taxon>
    </lineage>
</organism>
<evidence type="ECO:0000256" key="6">
    <source>
        <dbReference type="ARBA" id="ARBA00022729"/>
    </source>
</evidence>
<dbReference type="Pfam" id="PF07333">
    <property type="entry name" value="SLR1-BP"/>
    <property type="match status" value="1"/>
</dbReference>
<feature type="signal peptide" evidence="9">
    <location>
        <begin position="1"/>
        <end position="25"/>
    </location>
</feature>
<evidence type="ECO:0008006" key="12">
    <source>
        <dbReference type="Google" id="ProtNLM"/>
    </source>
</evidence>
<name>R0H9C3_9BRAS</name>
<accession>R0H9C3</accession>
<evidence type="ECO:0000256" key="4">
    <source>
        <dbReference type="ARBA" id="ARBA00022529"/>
    </source>
</evidence>
<keyword evidence="4" id="KW-0929">Antimicrobial</keyword>
<keyword evidence="5" id="KW-0295">Fungicide</keyword>
<dbReference type="InterPro" id="IPR010851">
    <property type="entry name" value="DEFL"/>
</dbReference>
<evidence type="ECO:0000256" key="5">
    <source>
        <dbReference type="ARBA" id="ARBA00022577"/>
    </source>
</evidence>
<reference evidence="11" key="1">
    <citation type="journal article" date="2013" name="Nat. Genet.">
        <title>The Capsella rubella genome and the genomic consequences of rapid mating system evolution.</title>
        <authorList>
            <person name="Slotte T."/>
            <person name="Hazzouri K.M."/>
            <person name="Agren J.A."/>
            <person name="Koenig D."/>
            <person name="Maumus F."/>
            <person name="Guo Y.L."/>
            <person name="Steige K."/>
            <person name="Platts A.E."/>
            <person name="Escobar J.S."/>
            <person name="Newman L.K."/>
            <person name="Wang W."/>
            <person name="Mandakova T."/>
            <person name="Vello E."/>
            <person name="Smith L.M."/>
            <person name="Henz S.R."/>
            <person name="Steffen J."/>
            <person name="Takuno S."/>
            <person name="Brandvain Y."/>
            <person name="Coop G."/>
            <person name="Andolfatto P."/>
            <person name="Hu T.T."/>
            <person name="Blanchette M."/>
            <person name="Clark R.M."/>
            <person name="Quesneville H."/>
            <person name="Nordborg M."/>
            <person name="Gaut B.S."/>
            <person name="Lysak M.A."/>
            <person name="Jenkins J."/>
            <person name="Grimwood J."/>
            <person name="Chapman J."/>
            <person name="Prochnik S."/>
            <person name="Shu S."/>
            <person name="Rokhsar D."/>
            <person name="Schmutz J."/>
            <person name="Weigel D."/>
            <person name="Wright S.I."/>
        </authorList>
    </citation>
    <scope>NUCLEOTIDE SEQUENCE [LARGE SCALE GENOMIC DNA]</scope>
    <source>
        <strain evidence="11">cv. Monte Gargano</strain>
    </source>
</reference>
<evidence type="ECO:0000313" key="11">
    <source>
        <dbReference type="Proteomes" id="UP000029121"/>
    </source>
</evidence>
<keyword evidence="8" id="KW-1015">Disulfide bond</keyword>
<comment type="subcellular location">
    <subcellularLocation>
        <location evidence="1">Secreted</location>
    </subcellularLocation>
</comment>
<keyword evidence="3" id="KW-0964">Secreted</keyword>
<evidence type="ECO:0000256" key="3">
    <source>
        <dbReference type="ARBA" id="ARBA00022525"/>
    </source>
</evidence>
<feature type="chain" id="PRO_5004342432" description="Knottin scorpion toxin-like domain-containing protein" evidence="9">
    <location>
        <begin position="26"/>
        <end position="74"/>
    </location>
</feature>
<dbReference type="PANTHER" id="PTHR33830">
    <property type="entry name" value="DEFENSIN-LIKE PROTEIN 184-RELATED"/>
    <property type="match status" value="1"/>
</dbReference>
<gene>
    <name evidence="10" type="ORF">CARUB_v10019348mg</name>
</gene>
<keyword evidence="6 9" id="KW-0732">Signal</keyword>
<dbReference type="AlphaFoldDB" id="R0H9C3"/>
<evidence type="ECO:0000256" key="2">
    <source>
        <dbReference type="ARBA" id="ARBA00006722"/>
    </source>
</evidence>
<keyword evidence="7" id="KW-0611">Plant defense</keyword>
<dbReference type="GO" id="GO:0031640">
    <property type="term" value="P:killing of cells of another organism"/>
    <property type="evidence" value="ECO:0007669"/>
    <property type="project" value="UniProtKB-KW"/>
</dbReference>
<dbReference type="PANTHER" id="PTHR33830:SF10">
    <property type="entry name" value="DEFENSIN-LIKE PROTEIN 122-RELATED"/>
    <property type="match status" value="1"/>
</dbReference>
<evidence type="ECO:0000313" key="10">
    <source>
        <dbReference type="EMBL" id="EOA25959.1"/>
    </source>
</evidence>
<evidence type="ECO:0000256" key="9">
    <source>
        <dbReference type="SAM" id="SignalP"/>
    </source>
</evidence>
<evidence type="ECO:0000256" key="7">
    <source>
        <dbReference type="ARBA" id="ARBA00022821"/>
    </source>
</evidence>
<dbReference type="Proteomes" id="UP000029121">
    <property type="component" value="Unassembled WGS sequence"/>
</dbReference>
<proteinExistence type="inferred from homology"/>
<evidence type="ECO:0000256" key="8">
    <source>
        <dbReference type="ARBA" id="ARBA00023157"/>
    </source>
</evidence>
<sequence length="74" mass="7992">MSKTTIIAIFMVILVLGLVPKETQGQELCHEYINGAVACEAKLCRELCTWRHPGGNGACMPSSKQCVCSFSCNA</sequence>
<dbReference type="GO" id="GO:0050832">
    <property type="term" value="P:defense response to fungus"/>
    <property type="evidence" value="ECO:0007669"/>
    <property type="project" value="UniProtKB-KW"/>
</dbReference>